<keyword evidence="3 5" id="KW-1133">Transmembrane helix</keyword>
<gene>
    <name evidence="8" type="ORF">CQW23_21583</name>
</gene>
<proteinExistence type="predicted"/>
<dbReference type="AlphaFoldDB" id="A0A2G2VYF4"/>
<keyword evidence="2 5" id="KW-0812">Transmembrane</keyword>
<dbReference type="Pfam" id="PF06813">
    <property type="entry name" value="Nodulin-like"/>
    <property type="match status" value="1"/>
</dbReference>
<sequence length="113" mass="12565">MKSWKNTSLNIVLLLLYVQTGDLEGQVRAHRFKEGMGNASFLNFLVSDEGWILLQLTIIGVANDVGENVGILRGKCCNNFPPWVILLVGVYLSFFGYGVLWLAVSQTVLSLPY</sequence>
<organism evidence="8 9">
    <name type="scientific">Capsicum baccatum</name>
    <name type="common">Peruvian pepper</name>
    <dbReference type="NCBI Taxonomy" id="33114"/>
    <lineage>
        <taxon>Eukaryota</taxon>
        <taxon>Viridiplantae</taxon>
        <taxon>Streptophyta</taxon>
        <taxon>Embryophyta</taxon>
        <taxon>Tracheophyta</taxon>
        <taxon>Spermatophyta</taxon>
        <taxon>Magnoliopsida</taxon>
        <taxon>eudicotyledons</taxon>
        <taxon>Gunneridae</taxon>
        <taxon>Pentapetalae</taxon>
        <taxon>asterids</taxon>
        <taxon>lamiids</taxon>
        <taxon>Solanales</taxon>
        <taxon>Solanaceae</taxon>
        <taxon>Solanoideae</taxon>
        <taxon>Capsiceae</taxon>
        <taxon>Capsicum</taxon>
    </lineage>
</organism>
<dbReference type="Proteomes" id="UP000224567">
    <property type="component" value="Unassembled WGS sequence"/>
</dbReference>
<evidence type="ECO:0000256" key="5">
    <source>
        <dbReference type="SAM" id="Phobius"/>
    </source>
</evidence>
<reference evidence="8 9" key="1">
    <citation type="journal article" date="2017" name="Genome Biol.">
        <title>New reference genome sequences of hot pepper reveal the massive evolution of plant disease-resistance genes by retroduplication.</title>
        <authorList>
            <person name="Kim S."/>
            <person name="Park J."/>
            <person name="Yeom S.I."/>
            <person name="Kim Y.M."/>
            <person name="Seo E."/>
            <person name="Kim K.T."/>
            <person name="Kim M.S."/>
            <person name="Lee J.M."/>
            <person name="Cheong K."/>
            <person name="Shin H.S."/>
            <person name="Kim S.B."/>
            <person name="Han K."/>
            <person name="Lee J."/>
            <person name="Park M."/>
            <person name="Lee H.A."/>
            <person name="Lee H.Y."/>
            <person name="Lee Y."/>
            <person name="Oh S."/>
            <person name="Lee J.H."/>
            <person name="Choi E."/>
            <person name="Choi E."/>
            <person name="Lee S.E."/>
            <person name="Jeon J."/>
            <person name="Kim H."/>
            <person name="Choi G."/>
            <person name="Song H."/>
            <person name="Lee J."/>
            <person name="Lee S.C."/>
            <person name="Kwon J.K."/>
            <person name="Lee H.Y."/>
            <person name="Koo N."/>
            <person name="Hong Y."/>
            <person name="Kim R.W."/>
            <person name="Kang W.H."/>
            <person name="Huh J.H."/>
            <person name="Kang B.C."/>
            <person name="Yang T.J."/>
            <person name="Lee Y.H."/>
            <person name="Bennetzen J.L."/>
            <person name="Choi D."/>
        </authorList>
    </citation>
    <scope>NUCLEOTIDE SEQUENCE [LARGE SCALE GENOMIC DNA]</scope>
    <source>
        <strain evidence="9">cv. PBC81</strain>
    </source>
</reference>
<feature type="chain" id="PRO_5013605816" description="Nodulin-like domain-containing protein" evidence="6">
    <location>
        <begin position="26"/>
        <end position="113"/>
    </location>
</feature>
<feature type="transmembrane region" description="Helical" evidence="5">
    <location>
        <begin position="83"/>
        <end position="104"/>
    </location>
</feature>
<feature type="signal peptide" evidence="6">
    <location>
        <begin position="1"/>
        <end position="25"/>
    </location>
</feature>
<comment type="subcellular location">
    <subcellularLocation>
        <location evidence="1">Membrane</location>
        <topology evidence="1">Multi-pass membrane protein</topology>
    </subcellularLocation>
</comment>
<evidence type="ECO:0000256" key="4">
    <source>
        <dbReference type="ARBA" id="ARBA00023136"/>
    </source>
</evidence>
<evidence type="ECO:0000256" key="3">
    <source>
        <dbReference type="ARBA" id="ARBA00022989"/>
    </source>
</evidence>
<evidence type="ECO:0000259" key="7">
    <source>
        <dbReference type="Pfam" id="PF06813"/>
    </source>
</evidence>
<protein>
    <recommendedName>
        <fullName evidence="7">Nodulin-like domain-containing protein</fullName>
    </recommendedName>
</protein>
<dbReference type="PANTHER" id="PTHR21576:SF97">
    <property type="entry name" value="MAJOR FACILITATOR SUPERFAMILY PROTEIN"/>
    <property type="match status" value="1"/>
</dbReference>
<dbReference type="GO" id="GO:0016020">
    <property type="term" value="C:membrane"/>
    <property type="evidence" value="ECO:0007669"/>
    <property type="project" value="UniProtKB-SubCell"/>
</dbReference>
<feature type="domain" description="Nodulin-like" evidence="7">
    <location>
        <begin position="55"/>
        <end position="113"/>
    </location>
</feature>
<dbReference type="OrthoDB" id="410267at2759"/>
<reference evidence="9" key="2">
    <citation type="journal article" date="2017" name="J. Anim. Genet.">
        <title>Multiple reference genome sequences of hot pepper reveal the massive evolution of plant disease resistance genes by retroduplication.</title>
        <authorList>
            <person name="Kim S."/>
            <person name="Park J."/>
            <person name="Yeom S.-I."/>
            <person name="Kim Y.-M."/>
            <person name="Seo E."/>
            <person name="Kim K.-T."/>
            <person name="Kim M.-S."/>
            <person name="Lee J.M."/>
            <person name="Cheong K."/>
            <person name="Shin H.-S."/>
            <person name="Kim S.-B."/>
            <person name="Han K."/>
            <person name="Lee J."/>
            <person name="Park M."/>
            <person name="Lee H.-A."/>
            <person name="Lee H.-Y."/>
            <person name="Lee Y."/>
            <person name="Oh S."/>
            <person name="Lee J.H."/>
            <person name="Choi E."/>
            <person name="Choi E."/>
            <person name="Lee S.E."/>
            <person name="Jeon J."/>
            <person name="Kim H."/>
            <person name="Choi G."/>
            <person name="Song H."/>
            <person name="Lee J."/>
            <person name="Lee S.-C."/>
            <person name="Kwon J.-K."/>
            <person name="Lee H.-Y."/>
            <person name="Koo N."/>
            <person name="Hong Y."/>
            <person name="Kim R.W."/>
            <person name="Kang W.-H."/>
            <person name="Huh J.H."/>
            <person name="Kang B.-C."/>
            <person name="Yang T.-J."/>
            <person name="Lee Y.-H."/>
            <person name="Bennetzen J.L."/>
            <person name="Choi D."/>
        </authorList>
    </citation>
    <scope>NUCLEOTIDE SEQUENCE [LARGE SCALE GENOMIC DNA]</scope>
    <source>
        <strain evidence="9">cv. PBC81</strain>
    </source>
</reference>
<evidence type="ECO:0000256" key="1">
    <source>
        <dbReference type="ARBA" id="ARBA00004141"/>
    </source>
</evidence>
<evidence type="ECO:0000313" key="8">
    <source>
        <dbReference type="EMBL" id="PHT38010.1"/>
    </source>
</evidence>
<name>A0A2G2VYF4_CAPBA</name>
<comment type="caution">
    <text evidence="8">The sequence shown here is derived from an EMBL/GenBank/DDBJ whole genome shotgun (WGS) entry which is preliminary data.</text>
</comment>
<dbReference type="PANTHER" id="PTHR21576">
    <property type="entry name" value="UNCHARACTERIZED NODULIN-LIKE PROTEIN"/>
    <property type="match status" value="1"/>
</dbReference>
<dbReference type="InterPro" id="IPR010658">
    <property type="entry name" value="Nodulin-like"/>
</dbReference>
<dbReference type="STRING" id="33114.A0A2G2VYF4"/>
<keyword evidence="9" id="KW-1185">Reference proteome</keyword>
<keyword evidence="4 5" id="KW-0472">Membrane</keyword>
<evidence type="ECO:0000256" key="6">
    <source>
        <dbReference type="SAM" id="SignalP"/>
    </source>
</evidence>
<evidence type="ECO:0000313" key="9">
    <source>
        <dbReference type="Proteomes" id="UP000224567"/>
    </source>
</evidence>
<dbReference type="EMBL" id="MLFT02000009">
    <property type="protein sequence ID" value="PHT38010.1"/>
    <property type="molecule type" value="Genomic_DNA"/>
</dbReference>
<evidence type="ECO:0000256" key="2">
    <source>
        <dbReference type="ARBA" id="ARBA00022692"/>
    </source>
</evidence>
<accession>A0A2G2VYF4</accession>
<keyword evidence="6" id="KW-0732">Signal</keyword>